<dbReference type="InterPro" id="IPR011047">
    <property type="entry name" value="Quinoprotein_ADH-like_sf"/>
</dbReference>
<dbReference type="GO" id="GO:0003676">
    <property type="term" value="F:nucleic acid binding"/>
    <property type="evidence" value="ECO:0007669"/>
    <property type="project" value="InterPro"/>
</dbReference>
<dbReference type="Pfam" id="PF03178">
    <property type="entry name" value="CPSF_A"/>
    <property type="match status" value="1"/>
</dbReference>
<evidence type="ECO:0000259" key="7">
    <source>
        <dbReference type="Pfam" id="PF23726"/>
    </source>
</evidence>
<dbReference type="InterPro" id="IPR004871">
    <property type="entry name" value="RSE1/DDB1/CPSF1_C"/>
</dbReference>
<evidence type="ECO:0000256" key="1">
    <source>
        <dbReference type="ARBA" id="ARBA00004123"/>
    </source>
</evidence>
<dbReference type="Pfam" id="PF23726">
    <property type="entry name" value="Beta-prop_RSE1_2nd"/>
    <property type="match status" value="1"/>
</dbReference>
<accession>A0A194UZ10</accession>
<dbReference type="PANTHER" id="PTHR10644">
    <property type="entry name" value="DNA REPAIR/RNA PROCESSING CPSF FAMILY"/>
    <property type="match status" value="1"/>
</dbReference>
<dbReference type="InterPro" id="IPR058543">
    <property type="entry name" value="Beta-prop_RSE1/DDB1/CPSF1_2nd"/>
</dbReference>
<evidence type="ECO:0000259" key="5">
    <source>
        <dbReference type="Pfam" id="PF03178"/>
    </source>
</evidence>
<protein>
    <recommendedName>
        <fullName evidence="3">DNA damage-binding protein 1</fullName>
    </recommendedName>
</protein>
<dbReference type="OrthoDB" id="433457at2759"/>
<dbReference type="AlphaFoldDB" id="A0A194UZ10"/>
<evidence type="ECO:0000313" key="8">
    <source>
        <dbReference type="EMBL" id="KUI56893.1"/>
    </source>
</evidence>
<name>A0A194UZ10_CYTMA</name>
<dbReference type="InterPro" id="IPR018846">
    <property type="entry name" value="Beta-prop_RSE1/DDB1/CPSF1_1st"/>
</dbReference>
<dbReference type="InterPro" id="IPR015943">
    <property type="entry name" value="WD40/YVTN_repeat-like_dom_sf"/>
</dbReference>
<dbReference type="FunFam" id="2.130.10.10:FF:000629">
    <property type="entry name" value="UV-damaged DNA binding protein"/>
    <property type="match status" value="1"/>
</dbReference>
<keyword evidence="4" id="KW-0539">Nucleus</keyword>
<comment type="similarity">
    <text evidence="2">Belongs to the DDB1 family.</text>
</comment>
<gene>
    <name evidence="8" type="ORF">VP1G_04220</name>
</gene>
<organism evidence="8 9">
    <name type="scientific">Cytospora mali</name>
    <name type="common">Apple Valsa canker fungus</name>
    <name type="synonym">Valsa mali</name>
    <dbReference type="NCBI Taxonomy" id="578113"/>
    <lineage>
        <taxon>Eukaryota</taxon>
        <taxon>Fungi</taxon>
        <taxon>Dikarya</taxon>
        <taxon>Ascomycota</taxon>
        <taxon>Pezizomycotina</taxon>
        <taxon>Sordariomycetes</taxon>
        <taxon>Sordariomycetidae</taxon>
        <taxon>Diaporthales</taxon>
        <taxon>Cytosporaceae</taxon>
        <taxon>Cytospora</taxon>
    </lineage>
</organism>
<evidence type="ECO:0000256" key="3">
    <source>
        <dbReference type="ARBA" id="ARBA00014577"/>
    </source>
</evidence>
<keyword evidence="9" id="KW-1185">Reference proteome</keyword>
<evidence type="ECO:0000256" key="2">
    <source>
        <dbReference type="ARBA" id="ARBA00007453"/>
    </source>
</evidence>
<dbReference type="SUPFAM" id="SSF50998">
    <property type="entry name" value="Quinoprotein alcohol dehydrogenase-like"/>
    <property type="match status" value="1"/>
</dbReference>
<proteinExistence type="inferred from homology"/>
<dbReference type="Proteomes" id="UP000078576">
    <property type="component" value="Unassembled WGS sequence"/>
</dbReference>
<feature type="domain" description="RSE1/DDB1/CPSF1 C-terminal" evidence="5">
    <location>
        <begin position="794"/>
        <end position="1122"/>
    </location>
</feature>
<dbReference type="Gene3D" id="2.130.10.10">
    <property type="entry name" value="YVTN repeat-like/Quinoprotein amine dehydrogenase"/>
    <property type="match status" value="3"/>
</dbReference>
<evidence type="ECO:0000313" key="9">
    <source>
        <dbReference type="Proteomes" id="UP000078576"/>
    </source>
</evidence>
<dbReference type="GO" id="GO:0005634">
    <property type="term" value="C:nucleus"/>
    <property type="evidence" value="ECO:0007669"/>
    <property type="project" value="UniProtKB-SubCell"/>
</dbReference>
<dbReference type="InterPro" id="IPR050358">
    <property type="entry name" value="RSE1/DDB1/CFT1"/>
</dbReference>
<dbReference type="Gene3D" id="1.10.150.910">
    <property type="match status" value="1"/>
</dbReference>
<comment type="subcellular location">
    <subcellularLocation>
        <location evidence="1">Nucleus</location>
    </subcellularLocation>
</comment>
<reference evidence="9" key="1">
    <citation type="submission" date="2014-12" db="EMBL/GenBank/DDBJ databases">
        <title>Genome Sequence of Valsa Canker Pathogens Uncovers a Specific Adaption of Colonization on Woody Bark.</title>
        <authorList>
            <person name="Yin Z."/>
            <person name="Liu H."/>
            <person name="Gao X."/>
            <person name="Li Z."/>
            <person name="Song N."/>
            <person name="Ke X."/>
            <person name="Dai Q."/>
            <person name="Wu Y."/>
            <person name="Sun Y."/>
            <person name="Xu J.-R."/>
            <person name="Kang Z.K."/>
            <person name="Wang L."/>
            <person name="Huang L."/>
        </authorList>
    </citation>
    <scope>NUCLEOTIDE SEQUENCE [LARGE SCALE GENOMIC DNA]</scope>
    <source>
        <strain evidence="9">SXYL134</strain>
    </source>
</reference>
<evidence type="ECO:0000259" key="6">
    <source>
        <dbReference type="Pfam" id="PF10433"/>
    </source>
</evidence>
<feature type="domain" description="RSE1/DDB1/CPSF1 second beta-propeller" evidence="7">
    <location>
        <begin position="436"/>
        <end position="747"/>
    </location>
</feature>
<evidence type="ECO:0000256" key="4">
    <source>
        <dbReference type="ARBA" id="ARBA00023242"/>
    </source>
</evidence>
<dbReference type="Pfam" id="PF10433">
    <property type="entry name" value="Beta-prop_RSE1_1st"/>
    <property type="match status" value="1"/>
</dbReference>
<feature type="domain" description="RSE1/DDB1/CPSF1 first beta-propeller" evidence="6">
    <location>
        <begin position="12"/>
        <end position="372"/>
    </location>
</feature>
<dbReference type="STRING" id="694573.A0A194UZ10"/>
<sequence>MAYIAPIHRPSSIRHAISVKLLSDHEESLVIAKANRLEIYGLAESQLVLQHSTLINGTVSMIQKLSPKDTPTDLLFVGTDRFQYFTLAWNPETRQLDTVQFFDDVGEKLMRDSQSQDRCLVDPTGRFMAMHLWEGVLNVLRLQSRKGKLNHLDWMEQARISELFIKASTFLYSETGHPRIAFLYQSRADVQNSKLATYRLTSDDKDTQASRFDPLKDREISTDIADPGAAILIPVPRVEEEKRHNFRLTHTNSAKAYLGGLLVVGETRITYIDDSTHAEVTVPLKDASIFVAWAHYDEKHYFVADDYGKLHLLTIHTEGVEVTSLEMTLVARTSRASCLVYVNKLLFVGSHYGDSQLWRVDFSEGSSGILQLVQVLPNIAPILDFAVMDMGNREGDSQLGNAYSSGQARVVTGSGVHKDGSLRSVRSGVGLEDIGILGDLQDVRGLFSLRSHGSSKVDTLVASFLTETRVFRFDPSGEVEEVEAFEGLSFEHHTLLAVDLANGRRLQVTTASAILTEAESGMEIASWNPPGGATITAASANTKWLLLCVDGRSLISLDIKKDLALSGKKENDEKDQVACVHASPHLVDIGVIGFFTSGNFSLVNLATLEPRKGESLRRTEDNASIPRDIALVQILPPSAGGPTLFVAMEDGNVVTYNVSMADLSLSGRKSVILGTRQARFHLLPRPGGVTNIFATTENPSLIYGSEGRIVYSAVTAEDATYVCEFDTEAYPDSVIVATEAVIKISRIDTERRTHVKSLDMGETVRRISYSPKEQVFGLGCIKRELARGEEVITSSFKLVDEVVFGSVGKPFRLNHSGVTEMVECVIRATLPDSHGNPAERFLVGTSFLTEDDIPSRNDDTKGRLLVLGIDSERNPYQVLSQSFKGACRCIAVMDGGMIVAALTKTIVVGKYTEVSSTSGKLDRLASYRPSTYPVDLAVEGNIIAVADLMKSISLVEFVPGQDGNPAMLTERARHYQSAWATSVCHVEGQSWLETDAQGNLIVLRRNPDGPTLDDQRRMEMTSEMNLGEMVNSVRKVTVETTPSAMIAPKAFIGTVEGSIYLFGTVAPHAQDLLIRFQSKLADRIRTPGDIRFERYRSFRNAEREGDGPFRFLDGELLERFLDMDEETQQDICQGLGPSVEDMRNMVEELKRMH</sequence>
<dbReference type="EMBL" id="KN714693">
    <property type="protein sequence ID" value="KUI56893.1"/>
    <property type="molecule type" value="Genomic_DNA"/>
</dbReference>